<feature type="domain" description="Beta-lactamase-related" evidence="1">
    <location>
        <begin position="45"/>
        <end position="277"/>
    </location>
</feature>
<dbReference type="InterPro" id="IPR012338">
    <property type="entry name" value="Beta-lactam/transpept-like"/>
</dbReference>
<accession>A0A348WQD6</accession>
<name>A0A348WQD6_9GAMM</name>
<dbReference type="Pfam" id="PF00144">
    <property type="entry name" value="Beta-lactamase"/>
    <property type="match status" value="1"/>
</dbReference>
<dbReference type="PANTHER" id="PTHR46825:SF9">
    <property type="entry name" value="BETA-LACTAMASE-RELATED DOMAIN-CONTAINING PROTEIN"/>
    <property type="match status" value="1"/>
</dbReference>
<evidence type="ECO:0000313" key="2">
    <source>
        <dbReference type="EMBL" id="HAR56748.1"/>
    </source>
</evidence>
<dbReference type="STRING" id="314276.OS145_06409"/>
<dbReference type="InterPro" id="IPR001466">
    <property type="entry name" value="Beta-lactam-related"/>
</dbReference>
<dbReference type="RefSeq" id="WP_272978802.1">
    <property type="nucleotide sequence ID" value="NZ_DBGH01000134.1"/>
</dbReference>
<dbReference type="InterPro" id="IPR050491">
    <property type="entry name" value="AmpC-like"/>
</dbReference>
<comment type="caution">
    <text evidence="2">The sequence shown here is derived from an EMBL/GenBank/DDBJ whole genome shotgun (WGS) entry which is preliminary data.</text>
</comment>
<proteinExistence type="predicted"/>
<dbReference type="EMBL" id="DMUP01000193">
    <property type="protein sequence ID" value="HAR56748.1"/>
    <property type="molecule type" value="Genomic_DNA"/>
</dbReference>
<evidence type="ECO:0000259" key="1">
    <source>
        <dbReference type="Pfam" id="PF00144"/>
    </source>
</evidence>
<evidence type="ECO:0000313" key="3">
    <source>
        <dbReference type="Proteomes" id="UP000262878"/>
    </source>
</evidence>
<organism evidence="2 3">
    <name type="scientific">Idiomarina baltica</name>
    <dbReference type="NCBI Taxonomy" id="190892"/>
    <lineage>
        <taxon>Bacteria</taxon>
        <taxon>Pseudomonadati</taxon>
        <taxon>Pseudomonadota</taxon>
        <taxon>Gammaproteobacteria</taxon>
        <taxon>Alteromonadales</taxon>
        <taxon>Idiomarinaceae</taxon>
        <taxon>Idiomarina</taxon>
    </lineage>
</organism>
<dbReference type="SUPFAM" id="SSF56601">
    <property type="entry name" value="beta-lactamase/transpeptidase-like"/>
    <property type="match status" value="1"/>
</dbReference>
<reference evidence="2 3" key="1">
    <citation type="journal article" date="2018" name="Nat. Biotechnol.">
        <title>A standardized bacterial taxonomy based on genome phylogeny substantially revises the tree of life.</title>
        <authorList>
            <person name="Parks D.H."/>
            <person name="Chuvochina M."/>
            <person name="Waite D.W."/>
            <person name="Rinke C."/>
            <person name="Skarshewski A."/>
            <person name="Chaumeil P.A."/>
            <person name="Hugenholtz P."/>
        </authorList>
    </citation>
    <scope>NUCLEOTIDE SEQUENCE [LARGE SCALE GENOMIC DNA]</scope>
    <source>
        <strain evidence="2">UBA9360</strain>
    </source>
</reference>
<sequence>MNKKALWSLRIALLIGTVISLFFVPWPLVSTWLAPLPNTIQQQIDEATQDHFDGMIVYVQQGQQPATIFTAGWHDRAKQLPAEPNALFKIASISKLYVALATTKLINDGQLSLNDSLSQLLPKVSQHLPNANEITLRMLLQHRSGLPNFTDTPNYWSNPPATASEKLALIMDEPADFAPDSDYAYCNTNYLLLTQIINHTVGYSYQQYITDRILQPLALQNTYFSLDAINIKDLMGGYYVGVQPNIKENDYGSMIASITDVGRFIRALNDGSAFAPGEQAIYSSVYKFEHGGLIPGYQSLAEYHPDIDTVVVQFVNTTDFDGYEWNLSEIYINRIVDILKKKP</sequence>
<gene>
    <name evidence="2" type="ORF">DCR58_08185</name>
</gene>
<dbReference type="AlphaFoldDB" id="A0A348WQD6"/>
<dbReference type="Proteomes" id="UP000262878">
    <property type="component" value="Unassembled WGS sequence"/>
</dbReference>
<dbReference type="Gene3D" id="3.40.710.10">
    <property type="entry name" value="DD-peptidase/beta-lactamase superfamily"/>
    <property type="match status" value="1"/>
</dbReference>
<dbReference type="PANTHER" id="PTHR46825">
    <property type="entry name" value="D-ALANYL-D-ALANINE-CARBOXYPEPTIDASE/ENDOPEPTIDASE AMPH"/>
    <property type="match status" value="1"/>
</dbReference>
<protein>
    <submittedName>
        <fullName evidence="2">Serine hydrolase</fullName>
    </submittedName>
</protein>
<dbReference type="GO" id="GO:0016787">
    <property type="term" value="F:hydrolase activity"/>
    <property type="evidence" value="ECO:0007669"/>
    <property type="project" value="UniProtKB-KW"/>
</dbReference>
<keyword evidence="2" id="KW-0378">Hydrolase</keyword>